<feature type="coiled-coil region" evidence="1">
    <location>
        <begin position="66"/>
        <end position="100"/>
    </location>
</feature>
<reference evidence="3" key="2">
    <citation type="journal article" date="2024" name="Plant">
        <title>Genomic evolution and insights into agronomic trait innovations of Sesamum species.</title>
        <authorList>
            <person name="Miao H."/>
            <person name="Wang L."/>
            <person name="Qu L."/>
            <person name="Liu H."/>
            <person name="Sun Y."/>
            <person name="Le M."/>
            <person name="Wang Q."/>
            <person name="Wei S."/>
            <person name="Zheng Y."/>
            <person name="Lin W."/>
            <person name="Duan Y."/>
            <person name="Cao H."/>
            <person name="Xiong S."/>
            <person name="Wang X."/>
            <person name="Wei L."/>
            <person name="Li C."/>
            <person name="Ma Q."/>
            <person name="Ju M."/>
            <person name="Zhao R."/>
            <person name="Li G."/>
            <person name="Mu C."/>
            <person name="Tian Q."/>
            <person name="Mei H."/>
            <person name="Zhang T."/>
            <person name="Gao T."/>
            <person name="Zhang H."/>
        </authorList>
    </citation>
    <scope>NUCLEOTIDE SEQUENCE</scope>
    <source>
        <strain evidence="3">KEN8</strain>
    </source>
</reference>
<proteinExistence type="predicted"/>
<dbReference type="PANTHER" id="PTHR33566:SF6">
    <property type="entry name" value="PROTEIN DEFECTIVE IN MERISTEM SILENCING 3"/>
    <property type="match status" value="1"/>
</dbReference>
<dbReference type="AlphaFoldDB" id="A0AAW2RSN2"/>
<comment type="caution">
    <text evidence="3">The sequence shown here is derived from an EMBL/GenBank/DDBJ whole genome shotgun (WGS) entry which is preliminary data.</text>
</comment>
<feature type="region of interest" description="Disordered" evidence="2">
    <location>
        <begin position="34"/>
        <end position="66"/>
    </location>
</feature>
<dbReference type="EMBL" id="JACGWM010000003">
    <property type="protein sequence ID" value="KAL0382441.1"/>
    <property type="molecule type" value="Genomic_DNA"/>
</dbReference>
<evidence type="ECO:0000256" key="2">
    <source>
        <dbReference type="SAM" id="MobiDB-lite"/>
    </source>
</evidence>
<evidence type="ECO:0000313" key="3">
    <source>
        <dbReference type="EMBL" id="KAL0382441.1"/>
    </source>
</evidence>
<sequence>MLGGGDPRRMSMDVDAAAQLSINSRALVVSAPALSHGGEDSPYSVPRQEMQNGAHNQQAESISNHSKKLQDDLHELGDKIKHHEDNVKYLKTLKNKLEESIVEMQVALGKYDKASFSRTVNNDPALVKSEEETIDHILKNENSAAALLSRMKSQAEALSSDHSLTKDVIGIVATLGKVDDDNLSRLVHPFLPLFSEYLGLETMLAVVCKTYEGVKALEAYNKEGSIDKSSGLHAFAASIGRPLTGRFLVICLEDIRPYSGEIIADDPQRRLTLLKPRLLNGEHPPGFLGFAVNMITIDSTNLYCFSKTGHSLRETLFNHLFTDLQVYRSREDMLNALSCIRNGAISLDGGMIRSRGVFSLGHHQEDIDVKFPSTSQKLDLPESYFEIEVGLKETKWKKDRAMEDMQREQALLANARVNYETKKREFLQFLARSSSHVSPVIHPLHGSRELLSAVPSIKSIL</sequence>
<name>A0AAW2RSN2_9LAMI</name>
<organism evidence="3">
    <name type="scientific">Sesamum calycinum</name>
    <dbReference type="NCBI Taxonomy" id="2727403"/>
    <lineage>
        <taxon>Eukaryota</taxon>
        <taxon>Viridiplantae</taxon>
        <taxon>Streptophyta</taxon>
        <taxon>Embryophyta</taxon>
        <taxon>Tracheophyta</taxon>
        <taxon>Spermatophyta</taxon>
        <taxon>Magnoliopsida</taxon>
        <taxon>eudicotyledons</taxon>
        <taxon>Gunneridae</taxon>
        <taxon>Pentapetalae</taxon>
        <taxon>asterids</taxon>
        <taxon>lamiids</taxon>
        <taxon>Lamiales</taxon>
        <taxon>Pedaliaceae</taxon>
        <taxon>Sesamum</taxon>
    </lineage>
</organism>
<keyword evidence="1" id="KW-0175">Coiled coil</keyword>
<gene>
    <name evidence="3" type="ORF">Scaly_0531400</name>
</gene>
<feature type="compositionally biased region" description="Polar residues" evidence="2">
    <location>
        <begin position="49"/>
        <end position="64"/>
    </location>
</feature>
<evidence type="ECO:0000256" key="1">
    <source>
        <dbReference type="SAM" id="Coils"/>
    </source>
</evidence>
<accession>A0AAW2RSN2</accession>
<reference evidence="3" key="1">
    <citation type="submission" date="2020-06" db="EMBL/GenBank/DDBJ databases">
        <authorList>
            <person name="Li T."/>
            <person name="Hu X."/>
            <person name="Zhang T."/>
            <person name="Song X."/>
            <person name="Zhang H."/>
            <person name="Dai N."/>
            <person name="Sheng W."/>
            <person name="Hou X."/>
            <person name="Wei L."/>
        </authorList>
    </citation>
    <scope>NUCLEOTIDE SEQUENCE</scope>
    <source>
        <strain evidence="3">KEN8</strain>
        <tissue evidence="3">Leaf</tissue>
    </source>
</reference>
<feature type="coiled-coil region" evidence="1">
    <location>
        <begin position="398"/>
        <end position="425"/>
    </location>
</feature>
<dbReference type="PANTHER" id="PTHR33566">
    <property type="entry name" value="EN/SPM-LIKE TRANSPOSON-RELATED"/>
    <property type="match status" value="1"/>
</dbReference>
<protein>
    <submittedName>
        <fullName evidence="3">Protein DEFECTIVE IN MERISTEM SILENCING 3</fullName>
    </submittedName>
</protein>